<evidence type="ECO:0000313" key="2">
    <source>
        <dbReference type="Proteomes" id="UP000198521"/>
    </source>
</evidence>
<dbReference type="AlphaFoldDB" id="A0A1H7X0V5"/>
<name>A0A1H7X0V5_AQUAM</name>
<dbReference type="EMBL" id="FOAB01000012">
    <property type="protein sequence ID" value="SEM27502.1"/>
    <property type="molecule type" value="Genomic_DNA"/>
</dbReference>
<keyword evidence="2" id="KW-1185">Reference proteome</keyword>
<reference evidence="1 2" key="1">
    <citation type="submission" date="2016-10" db="EMBL/GenBank/DDBJ databases">
        <authorList>
            <person name="de Groot N.N."/>
        </authorList>
    </citation>
    <scope>NUCLEOTIDE SEQUENCE [LARGE SCALE GENOMIC DNA]</scope>
    <source>
        <strain evidence="1 2">DSM 25232</strain>
    </source>
</reference>
<evidence type="ECO:0000313" key="1">
    <source>
        <dbReference type="EMBL" id="SEM27502.1"/>
    </source>
</evidence>
<sequence>MSKKQSPTNKIKSLLKQVRTGIKPNKTTINYTSEVVHDIFQKRTSTS</sequence>
<dbReference type="RefSeq" id="WP_170837158.1">
    <property type="nucleotide sequence ID" value="NZ_FOAB01000012.1"/>
</dbReference>
<organism evidence="1 2">
    <name type="scientific">Aquimarina amphilecti</name>
    <dbReference type="NCBI Taxonomy" id="1038014"/>
    <lineage>
        <taxon>Bacteria</taxon>
        <taxon>Pseudomonadati</taxon>
        <taxon>Bacteroidota</taxon>
        <taxon>Flavobacteriia</taxon>
        <taxon>Flavobacteriales</taxon>
        <taxon>Flavobacteriaceae</taxon>
        <taxon>Aquimarina</taxon>
    </lineage>
</organism>
<gene>
    <name evidence="1" type="ORF">SAMN04487910_4620</name>
</gene>
<dbReference type="Proteomes" id="UP000198521">
    <property type="component" value="Unassembled WGS sequence"/>
</dbReference>
<accession>A0A1H7X0V5</accession>
<proteinExistence type="predicted"/>
<protein>
    <submittedName>
        <fullName evidence="1">Uncharacterized protein</fullName>
    </submittedName>
</protein>